<accession>A0A645FTY9</accession>
<comment type="caution">
    <text evidence="1">The sequence shown here is derived from an EMBL/GenBank/DDBJ whole genome shotgun (WGS) entry which is preliminary data.</text>
</comment>
<reference evidence="1" key="1">
    <citation type="submission" date="2019-08" db="EMBL/GenBank/DDBJ databases">
        <authorList>
            <person name="Kucharzyk K."/>
            <person name="Murdoch R.W."/>
            <person name="Higgins S."/>
            <person name="Loffler F."/>
        </authorList>
    </citation>
    <scope>NUCLEOTIDE SEQUENCE</scope>
</reference>
<protein>
    <submittedName>
        <fullName evidence="1">Uncharacterized protein</fullName>
    </submittedName>
</protein>
<dbReference type="EMBL" id="VSSQ01064149">
    <property type="protein sequence ID" value="MPN17112.1"/>
    <property type="molecule type" value="Genomic_DNA"/>
</dbReference>
<name>A0A645FTY9_9ZZZZ</name>
<sequence length="113" mass="12654">MRIEPHAGRYEFGGQTMVVKCFLERCRLLDDLRRRQLGHIGNGIVIMELHAVEAHRLVGFEFPVEGNALADFGAEGVGAFVNVPRAERETKRTGHDLPPFRVNCAKISRTSPI</sequence>
<proteinExistence type="predicted"/>
<dbReference type="AlphaFoldDB" id="A0A645FTY9"/>
<gene>
    <name evidence="1" type="ORF">SDC9_164462</name>
</gene>
<evidence type="ECO:0000313" key="1">
    <source>
        <dbReference type="EMBL" id="MPN17112.1"/>
    </source>
</evidence>
<organism evidence="1">
    <name type="scientific">bioreactor metagenome</name>
    <dbReference type="NCBI Taxonomy" id="1076179"/>
    <lineage>
        <taxon>unclassified sequences</taxon>
        <taxon>metagenomes</taxon>
        <taxon>ecological metagenomes</taxon>
    </lineage>
</organism>